<feature type="domain" description="Zn(2)-C6 fungal-type" evidence="9">
    <location>
        <begin position="153"/>
        <end position="185"/>
    </location>
</feature>
<feature type="region of interest" description="Disordered" evidence="8">
    <location>
        <begin position="252"/>
        <end position="276"/>
    </location>
</feature>
<dbReference type="Pfam" id="PF00172">
    <property type="entry name" value="Zn_clus"/>
    <property type="match status" value="1"/>
</dbReference>
<dbReference type="PROSITE" id="PS00463">
    <property type="entry name" value="ZN2_CY6_FUNGAL_1"/>
    <property type="match status" value="1"/>
</dbReference>
<keyword evidence="5" id="KW-0238">DNA-binding</keyword>
<evidence type="ECO:0000256" key="2">
    <source>
        <dbReference type="ARBA" id="ARBA00022723"/>
    </source>
</evidence>
<dbReference type="EMBL" id="KN834848">
    <property type="protein sequence ID" value="KIK52123.1"/>
    <property type="molecule type" value="Genomic_DNA"/>
</dbReference>
<dbReference type="OrthoDB" id="2123952at2759"/>
<dbReference type="SUPFAM" id="SSF57701">
    <property type="entry name" value="Zn2/Cys6 DNA-binding domain"/>
    <property type="match status" value="1"/>
</dbReference>
<feature type="compositionally biased region" description="Polar residues" evidence="8">
    <location>
        <begin position="37"/>
        <end position="46"/>
    </location>
</feature>
<dbReference type="CDD" id="cd00067">
    <property type="entry name" value="GAL4"/>
    <property type="match status" value="1"/>
</dbReference>
<evidence type="ECO:0000313" key="10">
    <source>
        <dbReference type="EMBL" id="KIK52123.1"/>
    </source>
</evidence>
<dbReference type="SMART" id="SM00906">
    <property type="entry name" value="Fungal_trans"/>
    <property type="match status" value="1"/>
</dbReference>
<evidence type="ECO:0000256" key="4">
    <source>
        <dbReference type="ARBA" id="ARBA00023015"/>
    </source>
</evidence>
<keyword evidence="4" id="KW-0805">Transcription regulation</keyword>
<dbReference type="AlphaFoldDB" id="A0A0D0CB99"/>
<feature type="region of interest" description="Disordered" evidence="8">
    <location>
        <begin position="551"/>
        <end position="574"/>
    </location>
</feature>
<dbReference type="InterPro" id="IPR007219">
    <property type="entry name" value="XnlR_reg_dom"/>
</dbReference>
<dbReference type="GO" id="GO:0003677">
    <property type="term" value="F:DNA binding"/>
    <property type="evidence" value="ECO:0007669"/>
    <property type="project" value="UniProtKB-KW"/>
</dbReference>
<reference evidence="10 11" key="1">
    <citation type="submission" date="2014-04" db="EMBL/GenBank/DDBJ databases">
        <title>Evolutionary Origins and Diversification of the Mycorrhizal Mutualists.</title>
        <authorList>
            <consortium name="DOE Joint Genome Institute"/>
            <consortium name="Mycorrhizal Genomics Consortium"/>
            <person name="Kohler A."/>
            <person name="Kuo A."/>
            <person name="Nagy L.G."/>
            <person name="Floudas D."/>
            <person name="Copeland A."/>
            <person name="Barry K.W."/>
            <person name="Cichocki N."/>
            <person name="Veneault-Fourrey C."/>
            <person name="LaButti K."/>
            <person name="Lindquist E.A."/>
            <person name="Lipzen A."/>
            <person name="Lundell T."/>
            <person name="Morin E."/>
            <person name="Murat C."/>
            <person name="Riley R."/>
            <person name="Ohm R."/>
            <person name="Sun H."/>
            <person name="Tunlid A."/>
            <person name="Henrissat B."/>
            <person name="Grigoriev I.V."/>
            <person name="Hibbett D.S."/>
            <person name="Martin F."/>
        </authorList>
    </citation>
    <scope>NUCLEOTIDE SEQUENCE [LARGE SCALE GENOMIC DNA]</scope>
    <source>
        <strain evidence="10 11">FD-317 M1</strain>
    </source>
</reference>
<evidence type="ECO:0000256" key="8">
    <source>
        <dbReference type="SAM" id="MobiDB-lite"/>
    </source>
</evidence>
<dbReference type="Pfam" id="PF04082">
    <property type="entry name" value="Fungal_trans"/>
    <property type="match status" value="1"/>
</dbReference>
<dbReference type="Gene3D" id="4.10.240.10">
    <property type="entry name" value="Zn(2)-C6 fungal-type DNA-binding domain"/>
    <property type="match status" value="1"/>
</dbReference>
<dbReference type="Proteomes" id="UP000053593">
    <property type="component" value="Unassembled WGS sequence"/>
</dbReference>
<organism evidence="10 11">
    <name type="scientific">Collybiopsis luxurians FD-317 M1</name>
    <dbReference type="NCBI Taxonomy" id="944289"/>
    <lineage>
        <taxon>Eukaryota</taxon>
        <taxon>Fungi</taxon>
        <taxon>Dikarya</taxon>
        <taxon>Basidiomycota</taxon>
        <taxon>Agaricomycotina</taxon>
        <taxon>Agaricomycetes</taxon>
        <taxon>Agaricomycetidae</taxon>
        <taxon>Agaricales</taxon>
        <taxon>Marasmiineae</taxon>
        <taxon>Omphalotaceae</taxon>
        <taxon>Collybiopsis</taxon>
        <taxon>Collybiopsis luxurians</taxon>
    </lineage>
</organism>
<dbReference type="PANTHER" id="PTHR31313">
    <property type="entry name" value="TY1 ENHANCER ACTIVATOR"/>
    <property type="match status" value="1"/>
</dbReference>
<keyword evidence="3" id="KW-0862">Zinc</keyword>
<feature type="region of interest" description="Disordered" evidence="8">
    <location>
        <begin position="303"/>
        <end position="364"/>
    </location>
</feature>
<dbReference type="PROSITE" id="PS50048">
    <property type="entry name" value="ZN2_CY6_FUNGAL_2"/>
    <property type="match status" value="1"/>
</dbReference>
<evidence type="ECO:0000313" key="11">
    <source>
        <dbReference type="Proteomes" id="UP000053593"/>
    </source>
</evidence>
<evidence type="ECO:0000259" key="9">
    <source>
        <dbReference type="PROSITE" id="PS50048"/>
    </source>
</evidence>
<keyword evidence="7" id="KW-0539">Nucleus</keyword>
<dbReference type="CDD" id="cd12148">
    <property type="entry name" value="fungal_TF_MHR"/>
    <property type="match status" value="1"/>
</dbReference>
<feature type="region of interest" description="Disordered" evidence="8">
    <location>
        <begin position="1092"/>
        <end position="1111"/>
    </location>
</feature>
<feature type="region of interest" description="Disordered" evidence="8">
    <location>
        <begin position="960"/>
        <end position="998"/>
    </location>
</feature>
<name>A0A0D0CB99_9AGAR</name>
<evidence type="ECO:0000256" key="5">
    <source>
        <dbReference type="ARBA" id="ARBA00023125"/>
    </source>
</evidence>
<feature type="compositionally biased region" description="Polar residues" evidence="8">
    <location>
        <begin position="55"/>
        <end position="70"/>
    </location>
</feature>
<feature type="compositionally biased region" description="Polar residues" evidence="8">
    <location>
        <begin position="264"/>
        <end position="273"/>
    </location>
</feature>
<dbReference type="InterPro" id="IPR036864">
    <property type="entry name" value="Zn2-C6_fun-type_DNA-bd_sf"/>
</dbReference>
<dbReference type="GO" id="GO:0008270">
    <property type="term" value="F:zinc ion binding"/>
    <property type="evidence" value="ECO:0007669"/>
    <property type="project" value="InterPro"/>
</dbReference>
<dbReference type="GO" id="GO:0005634">
    <property type="term" value="C:nucleus"/>
    <property type="evidence" value="ECO:0007669"/>
    <property type="project" value="UniProtKB-SubCell"/>
</dbReference>
<comment type="subcellular location">
    <subcellularLocation>
        <location evidence="1">Nucleus</location>
    </subcellularLocation>
</comment>
<feature type="compositionally biased region" description="Polar residues" evidence="8">
    <location>
        <begin position="987"/>
        <end position="996"/>
    </location>
</feature>
<gene>
    <name evidence="10" type="ORF">GYMLUDRAFT_50070</name>
</gene>
<feature type="region of interest" description="Disordered" evidence="8">
    <location>
        <begin position="1154"/>
        <end position="1180"/>
    </location>
</feature>
<keyword evidence="6" id="KW-0804">Transcription</keyword>
<evidence type="ECO:0000256" key="7">
    <source>
        <dbReference type="ARBA" id="ARBA00023242"/>
    </source>
</evidence>
<dbReference type="SMART" id="SM00066">
    <property type="entry name" value="GAL4"/>
    <property type="match status" value="1"/>
</dbReference>
<accession>A0A0D0CB99</accession>
<sequence>MMTSTLLPPDDPYILSPSELPVKPEPPPSPALVSSSTVRPSLQANLHDQFPPPSSSRTLPNPNPRQNIPHQSIFGFNGVGTINPTISPSPYWTPPSVHHHQDPPSPNDITLQHAISFNDDYDETSEVPDGMVGLGPANSTGGERTVRRRSSKACDQCRKSKCKCERSSPNEPCRNCVMLGTPCTFLGPSRKRGPPKGYIDAIEARLHQAEALLGIILASGDSRAETLLNDIAQDALAREIINRVDSSPYGVKGRRAGVDDRPSGSKSRFTDSASMDEKVRDELISMHPSHEWQDRVTDMLRKVGSSTARGRSPPFSPDPKRSRISFHPSGQRAASAEFERDLSAGRRQKVGMNDLPGESGSISASAPVTAVSTPILPPSFNRSIASSSVSRASSPQFHHRITLATGKRPSSRTSESLLHAKGSIASFSSDGYSSASDEEDFVDAMGQLSLNEEEQVRYHGKASGLHILGGKERLDRRNEGGIWRFPKAGVWPPLPAEPSKMLEEEDELAAKLPSQEIQEQLLNAYFKHVHPFLPIIHKQAFYQAFRSESSSFSRDSPAQGSTPDSDRASVTTSSSYKSRLRRVPPLLLFAMFAVAARHSECPWNVPRPSTSDTMWAAGDAYLEHAQSILGRTYARSRPSTCQALLLMGYREVGIGATASAWTYIGMAIRMAQDLGMHRRADGWTREELGGRIFDPVELQERRRIWFACVIMDKYVSAYIGRPVMIFEKDFDTSLPDEDPEDQELGNSSRGSISCFKATATLSGILSMVIQVIYAVRPVSSRHGELVFIEGMLNKWYYGLPVHLQHDPQSLKFSTPPPCVLTMHMQYWCAILLLHRPFIGRERSKFGNMSEELKMRFISEKSYEICASAANHITSIASLYLEKYTLQNCPAFLSYFVFSAGLMHVISISSFPDDPQASIGLNKCINILSAMQVTWPSATRSLELLKGCKVNFDVPIASPPQAKKRRLESSTSHAPSEILHDSPRSLPSFDNPNSPVRMNSLEAPMQHQLYGSYSSSPNPSLASVNSPAVPYFTPPALQRSWSDSTHYDSVPSFSNDFSAPVLPPQTYNMGLMENRHPPLNMAYGHRAHMNHHHGIHHSSSTTTGSSTHRGGHHPTQYWNDYNFGPFENYDVHSIPAPSGLNTHAAHPPSMFPLTESEQTDNHHPYGKSTLPNLTRHVDVNF</sequence>
<evidence type="ECO:0000256" key="3">
    <source>
        <dbReference type="ARBA" id="ARBA00022833"/>
    </source>
</evidence>
<dbReference type="GO" id="GO:0006351">
    <property type="term" value="P:DNA-templated transcription"/>
    <property type="evidence" value="ECO:0007669"/>
    <property type="project" value="InterPro"/>
</dbReference>
<feature type="compositionally biased region" description="Polar residues" evidence="8">
    <location>
        <begin position="558"/>
        <end position="574"/>
    </location>
</feature>
<proteinExistence type="predicted"/>
<feature type="region of interest" description="Disordered" evidence="8">
    <location>
        <begin position="1"/>
        <end position="150"/>
    </location>
</feature>
<evidence type="ECO:0000256" key="6">
    <source>
        <dbReference type="ARBA" id="ARBA00023163"/>
    </source>
</evidence>
<evidence type="ECO:0000256" key="1">
    <source>
        <dbReference type="ARBA" id="ARBA00004123"/>
    </source>
</evidence>
<dbReference type="HOGENOM" id="CLU_004748_0_0_1"/>
<feature type="compositionally biased region" description="Low complexity" evidence="8">
    <location>
        <begin position="1096"/>
        <end position="1107"/>
    </location>
</feature>
<dbReference type="GO" id="GO:0000981">
    <property type="term" value="F:DNA-binding transcription factor activity, RNA polymerase II-specific"/>
    <property type="evidence" value="ECO:0007669"/>
    <property type="project" value="InterPro"/>
</dbReference>
<keyword evidence="2" id="KW-0479">Metal-binding</keyword>
<dbReference type="InterPro" id="IPR051615">
    <property type="entry name" value="Transcr_Regulatory_Elem"/>
</dbReference>
<dbReference type="InterPro" id="IPR001138">
    <property type="entry name" value="Zn2Cys6_DnaBD"/>
</dbReference>
<dbReference type="PANTHER" id="PTHR31313:SF78">
    <property type="entry name" value="TRANSCRIPTION FACTOR DOMAIN-CONTAINING PROTEIN"/>
    <property type="match status" value="1"/>
</dbReference>
<protein>
    <recommendedName>
        <fullName evidence="9">Zn(2)-C6 fungal-type domain-containing protein</fullName>
    </recommendedName>
</protein>
<keyword evidence="11" id="KW-1185">Reference proteome</keyword>
<feature type="compositionally biased region" description="Polar residues" evidence="8">
    <location>
        <begin position="80"/>
        <end position="90"/>
    </location>
</feature>